<evidence type="ECO:0000256" key="1">
    <source>
        <dbReference type="PROSITE-ProRule" id="PRU00339"/>
    </source>
</evidence>
<dbReference type="InterPro" id="IPR011990">
    <property type="entry name" value="TPR-like_helical_dom_sf"/>
</dbReference>
<reference evidence="4 5" key="1">
    <citation type="submission" date="2019-06" db="EMBL/GenBank/DDBJ databases">
        <title>Quisquiliibacterium sp. nov., isolated from a maize field.</title>
        <authorList>
            <person name="Lin S.-Y."/>
            <person name="Tsai C.-F."/>
            <person name="Young C.-C."/>
        </authorList>
    </citation>
    <scope>NUCLEOTIDE SEQUENCE [LARGE SCALE GENOMIC DNA]</scope>
    <source>
        <strain evidence="4 5">CC-CFT501</strain>
    </source>
</reference>
<dbReference type="EMBL" id="VDUY01000003">
    <property type="protein sequence ID" value="TXL66055.1"/>
    <property type="molecule type" value="Genomic_DNA"/>
</dbReference>
<organism evidence="4 5">
    <name type="scientific">Zeimonas arvi</name>
    <dbReference type="NCBI Taxonomy" id="2498847"/>
    <lineage>
        <taxon>Bacteria</taxon>
        <taxon>Pseudomonadati</taxon>
        <taxon>Pseudomonadota</taxon>
        <taxon>Betaproteobacteria</taxon>
        <taxon>Burkholderiales</taxon>
        <taxon>Burkholderiaceae</taxon>
        <taxon>Zeimonas</taxon>
    </lineage>
</organism>
<comment type="caution">
    <text evidence="4">The sequence shown here is derived from an EMBL/GenBank/DDBJ whole genome shotgun (WGS) entry which is preliminary data.</text>
</comment>
<keyword evidence="1" id="KW-0802">TPR repeat</keyword>
<evidence type="ECO:0000313" key="4">
    <source>
        <dbReference type="EMBL" id="TXL66055.1"/>
    </source>
</evidence>
<feature type="repeat" description="TPR" evidence="1">
    <location>
        <begin position="92"/>
        <end position="125"/>
    </location>
</feature>
<dbReference type="Pfam" id="PF13414">
    <property type="entry name" value="TPR_11"/>
    <property type="match status" value="1"/>
</dbReference>
<sequence>MNANRYPLLLGACAVALITGCAQTGMQGDSSQAAASKAGALRAKVEPVYRVQQPVGTAAGQYAVGRIDLGEGRHEAAIRRFKAALQLDPTFVEAHNGLGVAYGQIGRFAEAAEAFRAALASGPAQAHVMNNLGFAQFKAGQLDEAWISLRRAYDLDPQNAKTRENLVMLAEARQLAAAQAVKAPVAVAPMAVAAPTVPAAPIAAAPATAVAPVAAAAPLAAAAPVEQTPAPIVASQPAEIQTAPIVASRPVQVEPAPIVASAAAMPSASSVAEVPAEPPALAAAVPVVAAPVAATPVAATQAVAEPPVASPRPAVASVAPTESAPPAAALVAVAQAKAARVLGEAPNPRAYEIVVSRSSDTELVQLTPGVYELRSNAVAIAAPAVAEPLARAASPEQRPASRVAVRTPATPSANAVATAPQVAVAPVRTYRIEARVATVPEQPAVRPVAKVPAAPKALAPQPLASLKTVAGLEVSNGVGLRSLAGRTARQLERFGASVARVSDYRTYGKGRTEIHYLAGHAAGAKALQQRLPVEARLVEVSKMHPGVNVRLVVGRDMVAGPVAWWSEDPAVAESATMARAEQLAPPVIGLAPAVSGGVEASLAIAAPRGVELKPFAAKVARVDVEDGWRYL</sequence>
<keyword evidence="5" id="KW-1185">Reference proteome</keyword>
<dbReference type="SMART" id="SM00028">
    <property type="entry name" value="TPR"/>
    <property type="match status" value="3"/>
</dbReference>
<dbReference type="Proteomes" id="UP000321548">
    <property type="component" value="Unassembled WGS sequence"/>
</dbReference>
<dbReference type="RefSeq" id="WP_147703969.1">
    <property type="nucleotide sequence ID" value="NZ_VDUY01000003.1"/>
</dbReference>
<name>A0A5C8NYH6_9BURK</name>
<gene>
    <name evidence="4" type="ORF">FHP08_08240</name>
</gene>
<dbReference type="PROSITE" id="PS51257">
    <property type="entry name" value="PROKAR_LIPOPROTEIN"/>
    <property type="match status" value="1"/>
</dbReference>
<dbReference type="OrthoDB" id="9814129at2"/>
<keyword evidence="2" id="KW-0732">Signal</keyword>
<dbReference type="InterPro" id="IPR052943">
    <property type="entry name" value="TMTC_O-mannosyl-trnsfr"/>
</dbReference>
<feature type="repeat" description="TPR" evidence="1">
    <location>
        <begin position="126"/>
        <end position="159"/>
    </location>
</feature>
<evidence type="ECO:0000313" key="5">
    <source>
        <dbReference type="Proteomes" id="UP000321548"/>
    </source>
</evidence>
<accession>A0A5C8NYH6</accession>
<dbReference type="AlphaFoldDB" id="A0A5C8NYH6"/>
<feature type="repeat" description="TPR" evidence="1">
    <location>
        <begin position="58"/>
        <end position="91"/>
    </location>
</feature>
<feature type="domain" description="LytR/CpsA/Psr regulator C-terminal" evidence="3">
    <location>
        <begin position="473"/>
        <end position="556"/>
    </location>
</feature>
<evidence type="ECO:0000256" key="2">
    <source>
        <dbReference type="SAM" id="SignalP"/>
    </source>
</evidence>
<dbReference type="InterPro" id="IPR019734">
    <property type="entry name" value="TPR_rpt"/>
</dbReference>
<feature type="signal peptide" evidence="2">
    <location>
        <begin position="1"/>
        <end position="24"/>
    </location>
</feature>
<dbReference type="InterPro" id="IPR027381">
    <property type="entry name" value="LytR/CpsA/Psr_C"/>
</dbReference>
<dbReference type="Pfam" id="PF13181">
    <property type="entry name" value="TPR_8"/>
    <property type="match status" value="1"/>
</dbReference>
<dbReference type="Gene3D" id="1.25.40.10">
    <property type="entry name" value="Tetratricopeptide repeat domain"/>
    <property type="match status" value="1"/>
</dbReference>
<evidence type="ECO:0000259" key="3">
    <source>
        <dbReference type="Pfam" id="PF13399"/>
    </source>
</evidence>
<dbReference type="PANTHER" id="PTHR44809:SF1">
    <property type="entry name" value="PROTEIN O-MANNOSYL-TRANSFERASE TMTC1"/>
    <property type="match status" value="1"/>
</dbReference>
<dbReference type="PANTHER" id="PTHR44809">
    <property type="match status" value="1"/>
</dbReference>
<dbReference type="PROSITE" id="PS50005">
    <property type="entry name" value="TPR"/>
    <property type="match status" value="3"/>
</dbReference>
<feature type="chain" id="PRO_5023004323" evidence="2">
    <location>
        <begin position="25"/>
        <end position="631"/>
    </location>
</feature>
<proteinExistence type="predicted"/>
<dbReference type="SUPFAM" id="SSF48452">
    <property type="entry name" value="TPR-like"/>
    <property type="match status" value="1"/>
</dbReference>
<dbReference type="Gene3D" id="3.30.70.2390">
    <property type="match status" value="1"/>
</dbReference>
<protein>
    <submittedName>
        <fullName evidence="4">Tetratricopeptide repeat protein</fullName>
    </submittedName>
</protein>
<dbReference type="Pfam" id="PF13399">
    <property type="entry name" value="LytR_C"/>
    <property type="match status" value="1"/>
</dbReference>